<evidence type="ECO:0000256" key="5">
    <source>
        <dbReference type="ARBA" id="ARBA00036066"/>
    </source>
</evidence>
<dbReference type="EC" id="1.1.99.2" evidence="7"/>
<dbReference type="EMBL" id="KI517455">
    <property type="protein sequence ID" value="ESQ44397.1"/>
    <property type="molecule type" value="Genomic_DNA"/>
</dbReference>
<dbReference type="SUPFAM" id="SSF51905">
    <property type="entry name" value="FAD/NAD(P)-binding domain"/>
    <property type="match status" value="1"/>
</dbReference>
<keyword evidence="4" id="KW-0560">Oxidoreductase</keyword>
<keyword evidence="11" id="KW-1185">Reference proteome</keyword>
<dbReference type="STRING" id="72664.V4LPI0"/>
<name>V4LPI0_EUTSA</name>
<evidence type="ECO:0000259" key="9">
    <source>
        <dbReference type="Pfam" id="PF01266"/>
    </source>
</evidence>
<comment type="catalytic activity">
    <reaction evidence="5">
        <text>(S)-2-hydroxyglutarate + A = 2-oxoglutarate + AH2</text>
        <dbReference type="Rhea" id="RHEA:21252"/>
        <dbReference type="ChEBI" id="CHEBI:13193"/>
        <dbReference type="ChEBI" id="CHEBI:16782"/>
        <dbReference type="ChEBI" id="CHEBI:16810"/>
        <dbReference type="ChEBI" id="CHEBI:17499"/>
        <dbReference type="EC" id="1.1.99.2"/>
    </reaction>
</comment>
<keyword evidence="3" id="KW-0274">FAD</keyword>
<evidence type="ECO:0000256" key="2">
    <source>
        <dbReference type="ARBA" id="ARBA00022630"/>
    </source>
</evidence>
<dbReference type="Gene3D" id="3.30.9.10">
    <property type="entry name" value="D-Amino Acid Oxidase, subunit A, domain 2"/>
    <property type="match status" value="1"/>
</dbReference>
<dbReference type="InterPro" id="IPR006076">
    <property type="entry name" value="FAD-dep_OxRdtase"/>
</dbReference>
<comment type="similarity">
    <text evidence="6">Belongs to the L2HGDH family.</text>
</comment>
<gene>
    <name evidence="10" type="ORF">EUTSA_v10005964mg</name>
</gene>
<dbReference type="Proteomes" id="UP000030689">
    <property type="component" value="Unassembled WGS sequence"/>
</dbReference>
<protein>
    <recommendedName>
        <fullName evidence="8">L-2-hydroxyglutarate dehydrogenase, mitochondrial</fullName>
        <ecNumber evidence="7">1.1.99.2</ecNumber>
    </recommendedName>
</protein>
<dbReference type="eggNOG" id="KOG2665">
    <property type="taxonomic scope" value="Eukaryota"/>
</dbReference>
<organism evidence="10 11">
    <name type="scientific">Eutrema salsugineum</name>
    <name type="common">Saltwater cress</name>
    <name type="synonym">Sisymbrium salsugineum</name>
    <dbReference type="NCBI Taxonomy" id="72664"/>
    <lineage>
        <taxon>Eukaryota</taxon>
        <taxon>Viridiplantae</taxon>
        <taxon>Streptophyta</taxon>
        <taxon>Embryophyta</taxon>
        <taxon>Tracheophyta</taxon>
        <taxon>Spermatophyta</taxon>
        <taxon>Magnoliopsida</taxon>
        <taxon>eudicotyledons</taxon>
        <taxon>Gunneridae</taxon>
        <taxon>Pentapetalae</taxon>
        <taxon>rosids</taxon>
        <taxon>malvids</taxon>
        <taxon>Brassicales</taxon>
        <taxon>Brassicaceae</taxon>
        <taxon>Eutremeae</taxon>
        <taxon>Eutrema</taxon>
    </lineage>
</organism>
<dbReference type="GO" id="GO:0047545">
    <property type="term" value="F:(S)-2-hydroxyglutarate dehydrogenase activity"/>
    <property type="evidence" value="ECO:0007669"/>
    <property type="project" value="UniProtKB-EC"/>
</dbReference>
<evidence type="ECO:0000256" key="1">
    <source>
        <dbReference type="ARBA" id="ARBA00001974"/>
    </source>
</evidence>
<feature type="domain" description="FAD dependent oxidoreductase" evidence="9">
    <location>
        <begin position="52"/>
        <end position="451"/>
    </location>
</feature>
<dbReference type="PANTHER" id="PTHR43104">
    <property type="entry name" value="L-2-HYDROXYGLUTARATE DEHYDROGENASE, MITOCHONDRIAL"/>
    <property type="match status" value="1"/>
</dbReference>
<evidence type="ECO:0000313" key="10">
    <source>
        <dbReference type="EMBL" id="ESQ44397.1"/>
    </source>
</evidence>
<dbReference type="KEGG" id="eus:EUTSA_v10005964mg"/>
<reference evidence="10 11" key="1">
    <citation type="journal article" date="2013" name="Front. Plant Sci.">
        <title>The Reference Genome of the Halophytic Plant Eutrema salsugineum.</title>
        <authorList>
            <person name="Yang R."/>
            <person name="Jarvis D.E."/>
            <person name="Chen H."/>
            <person name="Beilstein M.A."/>
            <person name="Grimwood J."/>
            <person name="Jenkins J."/>
            <person name="Shu S."/>
            <person name="Prochnik S."/>
            <person name="Xin M."/>
            <person name="Ma C."/>
            <person name="Schmutz J."/>
            <person name="Wing R.A."/>
            <person name="Mitchell-Olds T."/>
            <person name="Schumaker K.S."/>
            <person name="Wang X."/>
        </authorList>
    </citation>
    <scope>NUCLEOTIDE SEQUENCE [LARGE SCALE GENOMIC DNA]</scope>
</reference>
<sequence>MLACLGRKWTRLPTGNPKPTWKLVNGDASSSRGRIARGLSAGLETIAKERVDTVVIGAGVVGLAVARELSLRGREVLILDAASSFGTVTSSRNSEVVHAGIYYPPNSLKAKFCVRGRELLYRYCSEHEIPHRKIGKLIVATGSSEIPKLDLLMHLGTQNGVSGLRMLEGFEAMRMEPQLRCVKALLSPESGILDTHALMLSLVEKSFDFMVYRDNKNLRLQGEAENSHATFSYNTVVLNGRVEEKKMHLFVAETGSFESRCEAEAQLELIPDLVVNSAGLGAQALAKRFHGLDHQFIPSSHYARGCYFTLSGTKSPPFNKLVYPIPEEGGLGVHVTVDLNGLVKFGPDVEWIECADDQSSFLNKFDYRVNPQRAEKFYPEIRKYYPDLKDGSLEPGYSGIRPKLSGPKQPPADFVIQGEETHGVPGLVNLFGIESPGLTSSLAIAEHIANRFVR</sequence>
<evidence type="ECO:0000256" key="7">
    <source>
        <dbReference type="ARBA" id="ARBA00038878"/>
    </source>
</evidence>
<keyword evidence="2" id="KW-0285">Flavoprotein</keyword>
<evidence type="ECO:0000313" key="11">
    <source>
        <dbReference type="Proteomes" id="UP000030689"/>
    </source>
</evidence>
<evidence type="ECO:0000256" key="8">
    <source>
        <dbReference type="ARBA" id="ARBA00041137"/>
    </source>
</evidence>
<dbReference type="Gene3D" id="3.50.50.60">
    <property type="entry name" value="FAD/NAD(P)-binding domain"/>
    <property type="match status" value="1"/>
</dbReference>
<comment type="cofactor">
    <cofactor evidence="1">
        <name>FAD</name>
        <dbReference type="ChEBI" id="CHEBI:57692"/>
    </cofactor>
</comment>
<dbReference type="OMA" id="GVHFTRM"/>
<proteinExistence type="inferred from homology"/>
<evidence type="ECO:0000256" key="4">
    <source>
        <dbReference type="ARBA" id="ARBA00023002"/>
    </source>
</evidence>
<evidence type="ECO:0000256" key="3">
    <source>
        <dbReference type="ARBA" id="ARBA00022827"/>
    </source>
</evidence>
<dbReference type="Gramene" id="ESQ44397">
    <property type="protein sequence ID" value="ESQ44397"/>
    <property type="gene ID" value="EUTSA_v10005964mg"/>
</dbReference>
<accession>V4LPI0</accession>
<dbReference type="AlphaFoldDB" id="V4LPI0"/>
<dbReference type="Pfam" id="PF01266">
    <property type="entry name" value="DAO"/>
    <property type="match status" value="1"/>
</dbReference>
<evidence type="ECO:0000256" key="6">
    <source>
        <dbReference type="ARBA" id="ARBA00037941"/>
    </source>
</evidence>
<dbReference type="InterPro" id="IPR036188">
    <property type="entry name" value="FAD/NAD-bd_sf"/>
</dbReference>
<dbReference type="PANTHER" id="PTHR43104:SF4">
    <property type="entry name" value="L-2-HYDROXYGLUTARATE DEHYDROGENASE, MITOCHONDRIAL"/>
    <property type="match status" value="1"/>
</dbReference>